<keyword evidence="1" id="KW-0479">Metal-binding</keyword>
<protein>
    <submittedName>
        <fullName evidence="4">Sirohydrochlorin chelatase</fullName>
    </submittedName>
</protein>
<evidence type="ECO:0000256" key="1">
    <source>
        <dbReference type="ARBA" id="ARBA00022723"/>
    </source>
</evidence>
<dbReference type="PANTHER" id="PTHR33542:SF3">
    <property type="entry name" value="SIROHYDROCHLORIN FERROCHELATASE, CHLOROPLASTIC"/>
    <property type="match status" value="1"/>
</dbReference>
<evidence type="ECO:0000313" key="4">
    <source>
        <dbReference type="EMBL" id="RJK92830.1"/>
    </source>
</evidence>
<keyword evidence="5" id="KW-1185">Reference proteome</keyword>
<dbReference type="InterPro" id="IPR002762">
    <property type="entry name" value="CbiX-like"/>
</dbReference>
<organism evidence="4 5">
    <name type="scientific">Vallicoccus soli</name>
    <dbReference type="NCBI Taxonomy" id="2339232"/>
    <lineage>
        <taxon>Bacteria</taxon>
        <taxon>Bacillati</taxon>
        <taxon>Actinomycetota</taxon>
        <taxon>Actinomycetes</taxon>
        <taxon>Motilibacterales</taxon>
        <taxon>Vallicoccaceae</taxon>
        <taxon>Vallicoccus</taxon>
    </lineage>
</organism>
<dbReference type="PANTHER" id="PTHR33542">
    <property type="entry name" value="SIROHYDROCHLORIN FERROCHELATASE, CHLOROPLASTIC"/>
    <property type="match status" value="1"/>
</dbReference>
<feature type="region of interest" description="Disordered" evidence="3">
    <location>
        <begin position="270"/>
        <end position="308"/>
    </location>
</feature>
<dbReference type="Proteomes" id="UP000265614">
    <property type="component" value="Unassembled WGS sequence"/>
</dbReference>
<dbReference type="AlphaFoldDB" id="A0A3A3ZCF2"/>
<dbReference type="CDD" id="cd03414">
    <property type="entry name" value="CbiX_SirB_C"/>
    <property type="match status" value="1"/>
</dbReference>
<proteinExistence type="predicted"/>
<dbReference type="OrthoDB" id="9797895at2"/>
<gene>
    <name evidence="4" type="ORF">D5H78_18050</name>
</gene>
<dbReference type="SUPFAM" id="SSF53800">
    <property type="entry name" value="Chelatase"/>
    <property type="match status" value="1"/>
</dbReference>
<sequence length="308" mass="32933">MPLLVVGHGTRSAAGVEQFAALVARAGRRLAAEGVDVAGGFIELAPPPVNVAVADLVGRGHRDVVAVPLVLVAAGHGKGDIPGAMAREQVRHPGLRYRYGRPLGPHPALHDVLTRRVDEALAGDDRDGTAVVLVGRGSSDPDANAEVAKVARLQWEGRGYAMVEPSFVSLAHPSVPEALERVRLLGARRVVVAPYFLFPGVLPDRIVEQSRAFAQAHPGLDVRVADVLGDTDDLAGLVVERYREALLGDIRMNCDTCVYRIAMPGFEDKVGRAQTPHDHPDDPTHAHGHHGHGHGHSHDHHEHAHAHP</sequence>
<dbReference type="Gene3D" id="3.40.50.1400">
    <property type="match status" value="2"/>
</dbReference>
<dbReference type="EMBL" id="QZEZ01000012">
    <property type="protein sequence ID" value="RJK92830.1"/>
    <property type="molecule type" value="Genomic_DNA"/>
</dbReference>
<name>A0A3A3ZCF2_9ACTN</name>
<evidence type="ECO:0000256" key="2">
    <source>
        <dbReference type="ARBA" id="ARBA00023239"/>
    </source>
</evidence>
<reference evidence="4 5" key="1">
    <citation type="submission" date="2018-09" db="EMBL/GenBank/DDBJ databases">
        <title>YIM 75000 draft genome.</title>
        <authorList>
            <person name="Tang S."/>
            <person name="Feng Y."/>
        </authorList>
    </citation>
    <scope>NUCLEOTIDE SEQUENCE [LARGE SCALE GENOMIC DNA]</scope>
    <source>
        <strain evidence="4 5">YIM 75000</strain>
    </source>
</reference>
<keyword evidence="2" id="KW-0456">Lyase</keyword>
<dbReference type="Pfam" id="PF01903">
    <property type="entry name" value="CbiX"/>
    <property type="match status" value="2"/>
</dbReference>
<evidence type="ECO:0000256" key="3">
    <source>
        <dbReference type="SAM" id="MobiDB-lite"/>
    </source>
</evidence>
<feature type="compositionally biased region" description="Basic and acidic residues" evidence="3">
    <location>
        <begin position="270"/>
        <end position="285"/>
    </location>
</feature>
<evidence type="ECO:0000313" key="5">
    <source>
        <dbReference type="Proteomes" id="UP000265614"/>
    </source>
</evidence>
<feature type="compositionally biased region" description="Basic residues" evidence="3">
    <location>
        <begin position="286"/>
        <end position="308"/>
    </location>
</feature>
<dbReference type="InterPro" id="IPR050963">
    <property type="entry name" value="Sirohydro_Cobaltochel/CbiX"/>
</dbReference>
<dbReference type="GO" id="GO:0016829">
    <property type="term" value="F:lyase activity"/>
    <property type="evidence" value="ECO:0007669"/>
    <property type="project" value="UniProtKB-KW"/>
</dbReference>
<comment type="caution">
    <text evidence="4">The sequence shown here is derived from an EMBL/GenBank/DDBJ whole genome shotgun (WGS) entry which is preliminary data.</text>
</comment>
<dbReference type="CDD" id="cd03416">
    <property type="entry name" value="CbiX_SirB_N"/>
    <property type="match status" value="1"/>
</dbReference>
<accession>A0A3A3ZCF2</accession>
<dbReference type="GO" id="GO:0046872">
    <property type="term" value="F:metal ion binding"/>
    <property type="evidence" value="ECO:0007669"/>
    <property type="project" value="UniProtKB-KW"/>
</dbReference>